<dbReference type="EMBL" id="CM000884">
    <property type="protein sequence ID" value="PNT61001.1"/>
    <property type="molecule type" value="Genomic_DNA"/>
</dbReference>
<name>A0A2K2CG43_BRADI</name>
<evidence type="ECO:0000313" key="3">
    <source>
        <dbReference type="EnsemblPlants" id="PNT61001"/>
    </source>
</evidence>
<dbReference type="InterPro" id="IPR013094">
    <property type="entry name" value="AB_hydrolase_3"/>
</dbReference>
<dbReference type="PANTHER" id="PTHR23024:SF378">
    <property type="entry name" value="ALPHA_BETA HYDROLASE FOLD-3 DOMAIN-CONTAINING PROTEIN"/>
    <property type="match status" value="1"/>
</dbReference>
<evidence type="ECO:0000259" key="1">
    <source>
        <dbReference type="Pfam" id="PF07859"/>
    </source>
</evidence>
<dbReference type="GO" id="GO:0016787">
    <property type="term" value="F:hydrolase activity"/>
    <property type="evidence" value="ECO:0007669"/>
    <property type="project" value="InterPro"/>
</dbReference>
<protein>
    <recommendedName>
        <fullName evidence="1">Alpha/beta hydrolase fold-3 domain-containing protein</fullName>
    </recommendedName>
</protein>
<accession>A0A2K2CG43</accession>
<dbReference type="InterPro" id="IPR029058">
    <property type="entry name" value="AB_hydrolase_fold"/>
</dbReference>
<dbReference type="AlphaFoldDB" id="A0A2K2CG43"/>
<dbReference type="PANTHER" id="PTHR23024">
    <property type="entry name" value="ARYLACETAMIDE DEACETYLASE"/>
    <property type="match status" value="1"/>
</dbReference>
<evidence type="ECO:0000313" key="4">
    <source>
        <dbReference type="Proteomes" id="UP000008810"/>
    </source>
</evidence>
<dbReference type="InParanoid" id="A0A2K2CG43"/>
<dbReference type="Gramene" id="PNT61001">
    <property type="protein sequence ID" value="PNT61001"/>
    <property type="gene ID" value="BRADI_5g08900v3"/>
</dbReference>
<dbReference type="Pfam" id="PF07859">
    <property type="entry name" value="Abhydrolase_3"/>
    <property type="match status" value="1"/>
</dbReference>
<dbReference type="Gene3D" id="3.40.50.1820">
    <property type="entry name" value="alpha/beta hydrolase"/>
    <property type="match status" value="1"/>
</dbReference>
<evidence type="ECO:0000313" key="2">
    <source>
        <dbReference type="EMBL" id="PNT61001.1"/>
    </source>
</evidence>
<dbReference type="ExpressionAtlas" id="A0A2K2CG43">
    <property type="expression patterns" value="baseline and differential"/>
</dbReference>
<sequence length="346" mass="37195">MQRLLDENTSTPPPHVVEDCRGVLQVLSDGTVVRSSASPYAVEDRDDGRVEWRDAAYGGSRGLGVRMYRPKPPRERQGKKPLLRVLAYFHGGGFCIGSRAWPSVHACCLRLADEARAVVLSFDYRLAPEHRLPAAHEDAADALLWLRDRLALTPNNDDDDGVGSWLADSGADPGRLFVSGESAGGNMAHHMAARFGDSGLGPVVKVAGYVLIMPAFTSEAPTESELESPATAALSRDVAERYNRLALPAGANKDHPLMNPLGPDSPGLARVGGRVLVVVGGEDMLKDNQLRYAEEMRAAGNDVELFVLPGEQHGFFSSKPWSEASGEVVRAIGRFMDRDAAAAGSD</sequence>
<reference evidence="3" key="3">
    <citation type="submission" date="2018-08" db="UniProtKB">
        <authorList>
            <consortium name="EnsemblPlants"/>
        </authorList>
    </citation>
    <scope>IDENTIFICATION</scope>
    <source>
        <strain evidence="3">cv. Bd21</strain>
    </source>
</reference>
<reference evidence="2 3" key="1">
    <citation type="journal article" date="2010" name="Nature">
        <title>Genome sequencing and analysis of the model grass Brachypodium distachyon.</title>
        <authorList>
            <consortium name="International Brachypodium Initiative"/>
        </authorList>
    </citation>
    <scope>NUCLEOTIDE SEQUENCE [LARGE SCALE GENOMIC DNA]</scope>
    <source>
        <strain evidence="2 3">Bd21</strain>
    </source>
</reference>
<gene>
    <name evidence="2" type="ORF">BRADI_5g08900v3</name>
</gene>
<feature type="domain" description="Alpha/beta hydrolase fold-3" evidence="1">
    <location>
        <begin position="87"/>
        <end position="316"/>
    </location>
</feature>
<reference evidence="2" key="2">
    <citation type="submission" date="2017-06" db="EMBL/GenBank/DDBJ databases">
        <title>WGS assembly of Brachypodium distachyon.</title>
        <authorList>
            <consortium name="The International Brachypodium Initiative"/>
            <person name="Lucas S."/>
            <person name="Harmon-Smith M."/>
            <person name="Lail K."/>
            <person name="Tice H."/>
            <person name="Grimwood J."/>
            <person name="Bruce D."/>
            <person name="Barry K."/>
            <person name="Shu S."/>
            <person name="Lindquist E."/>
            <person name="Wang M."/>
            <person name="Pitluck S."/>
            <person name="Vogel J.P."/>
            <person name="Garvin D.F."/>
            <person name="Mockler T.C."/>
            <person name="Schmutz J."/>
            <person name="Rokhsar D."/>
            <person name="Bevan M.W."/>
        </authorList>
    </citation>
    <scope>NUCLEOTIDE SEQUENCE</scope>
    <source>
        <strain evidence="2">Bd21</strain>
    </source>
</reference>
<dbReference type="EnsemblPlants" id="PNT61001">
    <property type="protein sequence ID" value="PNT61001"/>
    <property type="gene ID" value="BRADI_5g08900v3"/>
</dbReference>
<organism evidence="2">
    <name type="scientific">Brachypodium distachyon</name>
    <name type="common">Purple false brome</name>
    <name type="synonym">Trachynia distachya</name>
    <dbReference type="NCBI Taxonomy" id="15368"/>
    <lineage>
        <taxon>Eukaryota</taxon>
        <taxon>Viridiplantae</taxon>
        <taxon>Streptophyta</taxon>
        <taxon>Embryophyta</taxon>
        <taxon>Tracheophyta</taxon>
        <taxon>Spermatophyta</taxon>
        <taxon>Magnoliopsida</taxon>
        <taxon>Liliopsida</taxon>
        <taxon>Poales</taxon>
        <taxon>Poaceae</taxon>
        <taxon>BOP clade</taxon>
        <taxon>Pooideae</taxon>
        <taxon>Stipodae</taxon>
        <taxon>Brachypodieae</taxon>
        <taxon>Brachypodium</taxon>
    </lineage>
</organism>
<keyword evidence="4" id="KW-1185">Reference proteome</keyword>
<dbReference type="OrthoDB" id="408631at2759"/>
<dbReference type="InterPro" id="IPR050466">
    <property type="entry name" value="Carboxylest/Gibb_receptor"/>
</dbReference>
<proteinExistence type="predicted"/>
<dbReference type="Proteomes" id="UP000008810">
    <property type="component" value="Chromosome 5"/>
</dbReference>
<dbReference type="SUPFAM" id="SSF53474">
    <property type="entry name" value="alpha/beta-Hydrolases"/>
    <property type="match status" value="1"/>
</dbReference>